<accession>A0A238JIH1</accession>
<dbReference type="AlphaFoldDB" id="A0A238JIH1"/>
<dbReference type="Proteomes" id="UP000225972">
    <property type="component" value="Unassembled WGS sequence"/>
</dbReference>
<name>A0A238JIH1_9RHOB</name>
<dbReference type="EMBL" id="FXXP01000003">
    <property type="protein sequence ID" value="SMX29742.1"/>
    <property type="molecule type" value="Genomic_DNA"/>
</dbReference>
<evidence type="ECO:0000313" key="2">
    <source>
        <dbReference type="Proteomes" id="UP000225972"/>
    </source>
</evidence>
<reference evidence="2" key="1">
    <citation type="submission" date="2017-05" db="EMBL/GenBank/DDBJ databases">
        <authorList>
            <person name="Rodrigo-Torres L."/>
            <person name="Arahal R. D."/>
            <person name="Lucena T."/>
        </authorList>
    </citation>
    <scope>NUCLEOTIDE SEQUENCE [LARGE SCALE GENOMIC DNA]</scope>
    <source>
        <strain evidence="2">CECT 8649</strain>
    </source>
</reference>
<sequence>MRVEISDATVDELESLLTYFHICKFAPDEQRFFVGHPLFDGIITAVISAYIDAAGEKKAQELLRKDSLHPYMRELILDQGARALESGTVAITGLEGVIDQIARPSMLSPQLKAELLASLKEQGK</sequence>
<protein>
    <submittedName>
        <fullName evidence="1">Uncharacterized protein</fullName>
    </submittedName>
</protein>
<organism evidence="1 2">
    <name type="scientific">Pelagimonas phthalicica</name>
    <dbReference type="NCBI Taxonomy" id="1037362"/>
    <lineage>
        <taxon>Bacteria</taxon>
        <taxon>Pseudomonadati</taxon>
        <taxon>Pseudomonadota</taxon>
        <taxon>Alphaproteobacteria</taxon>
        <taxon>Rhodobacterales</taxon>
        <taxon>Roseobacteraceae</taxon>
        <taxon>Pelagimonas</taxon>
    </lineage>
</organism>
<evidence type="ECO:0000313" key="1">
    <source>
        <dbReference type="EMBL" id="SMX29742.1"/>
    </source>
</evidence>
<keyword evidence="2" id="KW-1185">Reference proteome</keyword>
<gene>
    <name evidence="1" type="ORF">TRP8649_03881</name>
</gene>
<proteinExistence type="predicted"/>
<dbReference type="RefSeq" id="WP_133840866.1">
    <property type="nucleotide sequence ID" value="NZ_FXXP01000003.1"/>
</dbReference>